<dbReference type="SUPFAM" id="SSF46785">
    <property type="entry name" value="Winged helix' DNA-binding domain"/>
    <property type="match status" value="1"/>
</dbReference>
<dbReference type="PANTHER" id="PTHR30136:SF35">
    <property type="entry name" value="HTH-TYPE TRANSCRIPTIONAL REGULATOR RV1719"/>
    <property type="match status" value="1"/>
</dbReference>
<keyword evidence="2" id="KW-0238">DNA-binding</keyword>
<dbReference type="SUPFAM" id="SSF55781">
    <property type="entry name" value="GAF domain-like"/>
    <property type="match status" value="1"/>
</dbReference>
<dbReference type="SMART" id="SM00346">
    <property type="entry name" value="HTH_ICLR"/>
    <property type="match status" value="1"/>
</dbReference>
<evidence type="ECO:0000313" key="7">
    <source>
        <dbReference type="EMBL" id="OYR67657.1"/>
    </source>
</evidence>
<gene>
    <name evidence="7" type="ORF">DJ78_15245</name>
    <name evidence="6" type="ORF">DJ80_03605</name>
</gene>
<organism evidence="7 9">
    <name type="scientific">Halorubrum ezzemoulense</name>
    <name type="common">Halorubrum chaoviator</name>
    <dbReference type="NCBI Taxonomy" id="337243"/>
    <lineage>
        <taxon>Archaea</taxon>
        <taxon>Methanobacteriati</taxon>
        <taxon>Methanobacteriota</taxon>
        <taxon>Stenosarchaea group</taxon>
        <taxon>Halobacteria</taxon>
        <taxon>Halobacteriales</taxon>
        <taxon>Haloferacaceae</taxon>
        <taxon>Halorubrum</taxon>
    </lineage>
</organism>
<evidence type="ECO:0000256" key="2">
    <source>
        <dbReference type="ARBA" id="ARBA00023125"/>
    </source>
</evidence>
<accession>A0A256JH93</accession>
<dbReference type="Pfam" id="PF01614">
    <property type="entry name" value="IclR_C"/>
    <property type="match status" value="1"/>
</dbReference>
<dbReference type="InterPro" id="IPR036390">
    <property type="entry name" value="WH_DNA-bd_sf"/>
</dbReference>
<dbReference type="Gene3D" id="1.10.10.10">
    <property type="entry name" value="Winged helix-like DNA-binding domain superfamily/Winged helix DNA-binding domain"/>
    <property type="match status" value="1"/>
</dbReference>
<dbReference type="Pfam" id="PF09339">
    <property type="entry name" value="HTH_IclR"/>
    <property type="match status" value="1"/>
</dbReference>
<evidence type="ECO:0000313" key="6">
    <source>
        <dbReference type="EMBL" id="OYR64866.1"/>
    </source>
</evidence>
<dbReference type="PROSITE" id="PS51077">
    <property type="entry name" value="HTH_ICLR"/>
    <property type="match status" value="1"/>
</dbReference>
<dbReference type="InterPro" id="IPR050707">
    <property type="entry name" value="HTH_MetabolicPath_Reg"/>
</dbReference>
<dbReference type="InterPro" id="IPR036388">
    <property type="entry name" value="WH-like_DNA-bd_sf"/>
</dbReference>
<dbReference type="InterPro" id="IPR014757">
    <property type="entry name" value="Tscrpt_reg_IclR_C"/>
</dbReference>
<feature type="domain" description="IclR-ED" evidence="5">
    <location>
        <begin position="72"/>
        <end position="257"/>
    </location>
</feature>
<dbReference type="EMBL" id="NHPB01000105">
    <property type="protein sequence ID" value="OYR67657.1"/>
    <property type="molecule type" value="Genomic_DNA"/>
</dbReference>
<dbReference type="GO" id="GO:0003700">
    <property type="term" value="F:DNA-binding transcription factor activity"/>
    <property type="evidence" value="ECO:0007669"/>
    <property type="project" value="TreeGrafter"/>
</dbReference>
<dbReference type="GO" id="GO:0045892">
    <property type="term" value="P:negative regulation of DNA-templated transcription"/>
    <property type="evidence" value="ECO:0007669"/>
    <property type="project" value="TreeGrafter"/>
</dbReference>
<dbReference type="OrthoDB" id="14763at2157"/>
<keyword evidence="3" id="KW-0804">Transcription</keyword>
<dbReference type="InterPro" id="IPR029016">
    <property type="entry name" value="GAF-like_dom_sf"/>
</dbReference>
<dbReference type="GO" id="GO:0003677">
    <property type="term" value="F:DNA binding"/>
    <property type="evidence" value="ECO:0007669"/>
    <property type="project" value="UniProtKB-KW"/>
</dbReference>
<dbReference type="InterPro" id="IPR011991">
    <property type="entry name" value="ArsR-like_HTH"/>
</dbReference>
<dbReference type="CDD" id="cd00090">
    <property type="entry name" value="HTH_ARSR"/>
    <property type="match status" value="1"/>
</dbReference>
<dbReference type="Gene3D" id="3.30.450.40">
    <property type="match status" value="1"/>
</dbReference>
<dbReference type="Proteomes" id="UP000215731">
    <property type="component" value="Unassembled WGS sequence"/>
</dbReference>
<dbReference type="PANTHER" id="PTHR30136">
    <property type="entry name" value="HELIX-TURN-HELIX TRANSCRIPTIONAL REGULATOR, ICLR FAMILY"/>
    <property type="match status" value="1"/>
</dbReference>
<sequence>MTRDDTPNAASVGATERSFSIIEQLGERGGCGVSELAESLSISKSTVHNHLQTLRSLGYVVQDGDEYRLGLQFLGLGDRARQHHDLYHVAKPETDSLVEAVGERAQVMVEDDGVGIYIYQSLADQAVRTDSHIGTVVDLHATSVGKAYLAHLPDDRLDEVLEAISFTEQTPETLTEVESLRTELDEIAERGYAFNDEERTVGMRAVGAPILSADDDRVLGAISVSGPTTRMKGTWYREEVPEMVTQSAQIIGIRATYS</sequence>
<dbReference type="AlphaFoldDB" id="A0A256JH93"/>
<evidence type="ECO:0000313" key="8">
    <source>
        <dbReference type="Proteomes" id="UP000215731"/>
    </source>
</evidence>
<evidence type="ECO:0000256" key="3">
    <source>
        <dbReference type="ARBA" id="ARBA00023163"/>
    </source>
</evidence>
<reference evidence="8 9" key="1">
    <citation type="journal article" date="2014" name="Front. Microbiol.">
        <title>Population and genomic analysis of the genus Halorubrum.</title>
        <authorList>
            <person name="Fullmer M.S."/>
            <person name="Soucy S.M."/>
            <person name="Swithers K.S."/>
            <person name="Makkay A.M."/>
            <person name="Wheeler R."/>
            <person name="Ventosa A."/>
            <person name="Gogarten J.P."/>
            <person name="Papke R.T."/>
        </authorList>
    </citation>
    <scope>NUCLEOTIDE SEQUENCE [LARGE SCALE GENOMIC DNA]</scope>
    <source>
        <strain evidence="7 9">G37</strain>
        <strain evidence="6 8">Ga36</strain>
    </source>
</reference>
<feature type="domain" description="HTH iclR-type" evidence="4">
    <location>
        <begin position="12"/>
        <end position="71"/>
    </location>
</feature>
<dbReference type="RefSeq" id="WP_094552555.1">
    <property type="nucleotide sequence ID" value="NZ_NHOZ01000035.1"/>
</dbReference>
<reference evidence="7" key="2">
    <citation type="submission" date="2017-05" db="EMBL/GenBank/DDBJ databases">
        <authorList>
            <person name="Song R."/>
            <person name="Chenine A.L."/>
            <person name="Ruprecht R.M."/>
        </authorList>
    </citation>
    <scope>NUCLEOTIDE SEQUENCE</scope>
    <source>
        <strain evidence="7">G37</strain>
        <strain evidence="6">Ga36</strain>
    </source>
</reference>
<dbReference type="EMBL" id="NHOZ01000035">
    <property type="protein sequence ID" value="OYR64866.1"/>
    <property type="molecule type" value="Genomic_DNA"/>
</dbReference>
<keyword evidence="1" id="KW-0805">Transcription regulation</keyword>
<dbReference type="Proteomes" id="UP000216758">
    <property type="component" value="Unassembled WGS sequence"/>
</dbReference>
<evidence type="ECO:0000259" key="5">
    <source>
        <dbReference type="PROSITE" id="PS51078"/>
    </source>
</evidence>
<evidence type="ECO:0000256" key="1">
    <source>
        <dbReference type="ARBA" id="ARBA00023015"/>
    </source>
</evidence>
<proteinExistence type="predicted"/>
<dbReference type="PROSITE" id="PS51078">
    <property type="entry name" value="ICLR_ED"/>
    <property type="match status" value="1"/>
</dbReference>
<evidence type="ECO:0000259" key="4">
    <source>
        <dbReference type="PROSITE" id="PS51077"/>
    </source>
</evidence>
<evidence type="ECO:0000313" key="9">
    <source>
        <dbReference type="Proteomes" id="UP000216758"/>
    </source>
</evidence>
<name>A0A256JH93_HALEZ</name>
<dbReference type="InterPro" id="IPR005471">
    <property type="entry name" value="Tscrpt_reg_IclR_N"/>
</dbReference>
<comment type="caution">
    <text evidence="7">The sequence shown here is derived from an EMBL/GenBank/DDBJ whole genome shotgun (WGS) entry which is preliminary data.</text>
</comment>
<protein>
    <submittedName>
        <fullName evidence="7">IclR family transcriptional regulator</fullName>
    </submittedName>
</protein>